<evidence type="ECO:0000313" key="2">
    <source>
        <dbReference type="EMBL" id="KKN27156.1"/>
    </source>
</evidence>
<gene>
    <name evidence="2" type="ORF">LCGC14_0867490</name>
</gene>
<reference evidence="2" key="1">
    <citation type="journal article" date="2015" name="Nature">
        <title>Complex archaea that bridge the gap between prokaryotes and eukaryotes.</title>
        <authorList>
            <person name="Spang A."/>
            <person name="Saw J.H."/>
            <person name="Jorgensen S.L."/>
            <person name="Zaremba-Niedzwiedzka K."/>
            <person name="Martijn J."/>
            <person name="Lind A.E."/>
            <person name="van Eijk R."/>
            <person name="Schleper C."/>
            <person name="Guy L."/>
            <person name="Ettema T.J."/>
        </authorList>
    </citation>
    <scope>NUCLEOTIDE SEQUENCE</scope>
</reference>
<sequence>MSKMEFQESVMSSIEDLFHKNTLISISGKAGTGKTSLSLYLIGKFLTSTRPYESTCVWVQASEPFPKKRLETLFNKNQKQLTYLTQNIFIIPSHGPFTTYQQQLEKLGKFPKENFVLPPGVKFIVIDNISHHLRFQFSLLSDVEEMSYMVNTFYETILNPLIFRCQREKVTLIRSTRCLIFSSKIFFLLNTSTSIIKTMKFIFISIFYLSYQTN</sequence>
<dbReference type="EMBL" id="LAZR01002663">
    <property type="protein sequence ID" value="KKN27156.1"/>
    <property type="molecule type" value="Genomic_DNA"/>
</dbReference>
<keyword evidence="1" id="KW-0472">Membrane</keyword>
<keyword evidence="1" id="KW-0812">Transmembrane</keyword>
<organism evidence="2">
    <name type="scientific">marine sediment metagenome</name>
    <dbReference type="NCBI Taxonomy" id="412755"/>
    <lineage>
        <taxon>unclassified sequences</taxon>
        <taxon>metagenomes</taxon>
        <taxon>ecological metagenomes</taxon>
    </lineage>
</organism>
<evidence type="ECO:0000256" key="1">
    <source>
        <dbReference type="SAM" id="Phobius"/>
    </source>
</evidence>
<protein>
    <recommendedName>
        <fullName evidence="3">AAA+ ATPase domain-containing protein</fullName>
    </recommendedName>
</protein>
<keyword evidence="1" id="KW-1133">Transmembrane helix</keyword>
<comment type="caution">
    <text evidence="2">The sequence shown here is derived from an EMBL/GenBank/DDBJ whole genome shotgun (WGS) entry which is preliminary data.</text>
</comment>
<proteinExistence type="predicted"/>
<dbReference type="Gene3D" id="3.40.50.300">
    <property type="entry name" value="P-loop containing nucleotide triphosphate hydrolases"/>
    <property type="match status" value="1"/>
</dbReference>
<feature type="transmembrane region" description="Helical" evidence="1">
    <location>
        <begin position="185"/>
        <end position="211"/>
    </location>
</feature>
<dbReference type="AlphaFoldDB" id="A0A0F9RQ87"/>
<dbReference type="InterPro" id="IPR027417">
    <property type="entry name" value="P-loop_NTPase"/>
</dbReference>
<name>A0A0F9RQ87_9ZZZZ</name>
<accession>A0A0F9RQ87</accession>
<evidence type="ECO:0008006" key="3">
    <source>
        <dbReference type="Google" id="ProtNLM"/>
    </source>
</evidence>
<dbReference type="SUPFAM" id="SSF52540">
    <property type="entry name" value="P-loop containing nucleoside triphosphate hydrolases"/>
    <property type="match status" value="1"/>
</dbReference>